<dbReference type="OrthoDB" id="651989at2"/>
<evidence type="ECO:0000313" key="2">
    <source>
        <dbReference type="EMBL" id="CCH55892.1"/>
    </source>
</evidence>
<keyword evidence="1" id="KW-0472">Membrane</keyword>
<gene>
    <name evidence="2" type="ORF">BN8_05190</name>
</gene>
<feature type="transmembrane region" description="Helical" evidence="1">
    <location>
        <begin position="7"/>
        <end position="34"/>
    </location>
</feature>
<organism evidence="2 3">
    <name type="scientific">Fibrisoma limi BUZ 3</name>
    <dbReference type="NCBI Taxonomy" id="1185876"/>
    <lineage>
        <taxon>Bacteria</taxon>
        <taxon>Pseudomonadati</taxon>
        <taxon>Bacteroidota</taxon>
        <taxon>Cytophagia</taxon>
        <taxon>Cytophagales</taxon>
        <taxon>Spirosomataceae</taxon>
        <taxon>Fibrisoma</taxon>
    </lineage>
</organism>
<dbReference type="RefSeq" id="WP_009284457.1">
    <property type="nucleotide sequence ID" value="NZ_CAIT01000009.1"/>
</dbReference>
<dbReference type="Proteomes" id="UP000009309">
    <property type="component" value="Unassembled WGS sequence"/>
</dbReference>
<comment type="caution">
    <text evidence="2">The sequence shown here is derived from an EMBL/GenBank/DDBJ whole genome shotgun (WGS) entry which is preliminary data.</text>
</comment>
<feature type="transmembrane region" description="Helical" evidence="1">
    <location>
        <begin position="118"/>
        <end position="138"/>
    </location>
</feature>
<sequence>MLVILKLFYVTSAVVGLVCFRQINLAPIRALVIYWVFMVSVDLGLEQLGEDQTVVIELFYCLIHTIAFAVYVYIFNQNAPKKSFRYITQLIMLGVVGLFAVYQIVFNLDDLTASDDVFLIQGPCALFVVLLYFRDILFGKEVLILIEEPLFWIATGILFYTTGNLIATGFFHQIYASAKYLALALYQLNYVLNIVMSIAFGAAFVLSTQRLKTHIDGY</sequence>
<feature type="transmembrane region" description="Helical" evidence="1">
    <location>
        <begin position="187"/>
        <end position="206"/>
    </location>
</feature>
<dbReference type="eggNOG" id="ENOG503335J">
    <property type="taxonomic scope" value="Bacteria"/>
</dbReference>
<name>I2GPR4_9BACT</name>
<feature type="transmembrane region" description="Helical" evidence="1">
    <location>
        <begin position="150"/>
        <end position="175"/>
    </location>
</feature>
<feature type="transmembrane region" description="Helical" evidence="1">
    <location>
        <begin position="86"/>
        <end position="106"/>
    </location>
</feature>
<protein>
    <recommendedName>
        <fullName evidence="4">YhhN family protein</fullName>
    </recommendedName>
</protein>
<feature type="transmembrane region" description="Helical" evidence="1">
    <location>
        <begin position="54"/>
        <end position="74"/>
    </location>
</feature>
<dbReference type="AlphaFoldDB" id="I2GPR4"/>
<keyword evidence="1" id="KW-1133">Transmembrane helix</keyword>
<accession>I2GPR4</accession>
<proteinExistence type="predicted"/>
<evidence type="ECO:0008006" key="4">
    <source>
        <dbReference type="Google" id="ProtNLM"/>
    </source>
</evidence>
<keyword evidence="1" id="KW-0812">Transmembrane</keyword>
<evidence type="ECO:0000256" key="1">
    <source>
        <dbReference type="SAM" id="Phobius"/>
    </source>
</evidence>
<dbReference type="EMBL" id="CAIT01000009">
    <property type="protein sequence ID" value="CCH55892.1"/>
    <property type="molecule type" value="Genomic_DNA"/>
</dbReference>
<reference evidence="2 3" key="1">
    <citation type="journal article" date="2012" name="J. Bacteriol.">
        <title>Genome Sequence of the Filamentous Bacterium Fibrisoma limi BUZ 3T.</title>
        <authorList>
            <person name="Filippini M."/>
            <person name="Qi W."/>
            <person name="Jaenicke S."/>
            <person name="Goesmann A."/>
            <person name="Smits T.H."/>
            <person name="Bagheri H.C."/>
        </authorList>
    </citation>
    <scope>NUCLEOTIDE SEQUENCE [LARGE SCALE GENOMIC DNA]</scope>
    <source>
        <strain evidence="3">BUZ 3T</strain>
    </source>
</reference>
<keyword evidence="3" id="KW-1185">Reference proteome</keyword>
<evidence type="ECO:0000313" key="3">
    <source>
        <dbReference type="Proteomes" id="UP000009309"/>
    </source>
</evidence>